<feature type="region of interest" description="Disordered" evidence="1">
    <location>
        <begin position="1"/>
        <end position="28"/>
    </location>
</feature>
<evidence type="ECO:0000313" key="2">
    <source>
        <dbReference type="EMBL" id="QEV16305.1"/>
    </source>
</evidence>
<feature type="compositionally biased region" description="Polar residues" evidence="1">
    <location>
        <begin position="1"/>
        <end position="17"/>
    </location>
</feature>
<accession>A0A5J6HGW9</accession>
<protein>
    <submittedName>
        <fullName evidence="2">Uncharacterized protein</fullName>
    </submittedName>
</protein>
<gene>
    <name evidence="2" type="ORF">CP975_01190</name>
</gene>
<reference evidence="2 3" key="1">
    <citation type="submission" date="2017-09" db="EMBL/GenBank/DDBJ databases">
        <authorList>
            <person name="Lee N."/>
            <person name="Cho B.-K."/>
        </authorList>
    </citation>
    <scope>NUCLEOTIDE SEQUENCE [LARGE SCALE GENOMIC DNA]</scope>
    <source>
        <strain evidence="2 3">ATCC 12461</strain>
    </source>
</reference>
<evidence type="ECO:0000313" key="3">
    <source>
        <dbReference type="Proteomes" id="UP000326553"/>
    </source>
</evidence>
<dbReference type="KEGG" id="salw:CP975_01190"/>
<dbReference type="AlphaFoldDB" id="A0A5J6HGW9"/>
<proteinExistence type="predicted"/>
<keyword evidence="3" id="KW-1185">Reference proteome</keyword>
<sequence>MGVTEMTRTTGMTNEGTSAPRERHGGGRRTAGAALLAAAMTAMFLPATASATASAGPVCYVRDGVRHTDVKGHTYTKDLYCENAVADVFATPEVYGTVIAKLKTSPSWFVCWESGDLHQGGNRIWYYTQGDEVTNWPLWKGWGYVPAFRIETEPDPFPGVPACMPS</sequence>
<dbReference type="Proteomes" id="UP000326553">
    <property type="component" value="Chromosome"/>
</dbReference>
<dbReference type="EMBL" id="CP023695">
    <property type="protein sequence ID" value="QEV16305.1"/>
    <property type="molecule type" value="Genomic_DNA"/>
</dbReference>
<evidence type="ECO:0000256" key="1">
    <source>
        <dbReference type="SAM" id="MobiDB-lite"/>
    </source>
</evidence>
<name>A0A5J6HGW9_STRAD</name>
<organism evidence="2 3">
    <name type="scientific">Streptomyces alboniger</name>
    <dbReference type="NCBI Taxonomy" id="132473"/>
    <lineage>
        <taxon>Bacteria</taxon>
        <taxon>Bacillati</taxon>
        <taxon>Actinomycetota</taxon>
        <taxon>Actinomycetes</taxon>
        <taxon>Kitasatosporales</taxon>
        <taxon>Streptomycetaceae</taxon>
        <taxon>Streptomyces</taxon>
        <taxon>Streptomyces aurantiacus group</taxon>
    </lineage>
</organism>